<dbReference type="PANTHER" id="PTHR37096">
    <property type="entry name" value="YALI0E33429P"/>
    <property type="match status" value="1"/>
</dbReference>
<dbReference type="InterPro" id="IPR051667">
    <property type="entry name" value="Archaeal_ATPase_domain"/>
</dbReference>
<protein>
    <recommendedName>
        <fullName evidence="5">ATPase domain-containing protein</fullName>
    </recommendedName>
</protein>
<evidence type="ECO:0000313" key="3">
    <source>
        <dbReference type="EMBL" id="KAK9820193.1"/>
    </source>
</evidence>
<comment type="caution">
    <text evidence="3">The sequence shown here is derived from an EMBL/GenBank/DDBJ whole genome shotgun (WGS) entry which is preliminary data.</text>
</comment>
<gene>
    <name evidence="3" type="ORF">WJX72_007329</name>
</gene>
<evidence type="ECO:0000256" key="1">
    <source>
        <dbReference type="SAM" id="Coils"/>
    </source>
</evidence>
<dbReference type="SUPFAM" id="SSF52540">
    <property type="entry name" value="P-loop containing nucleoside triphosphate hydrolases"/>
    <property type="match status" value="1"/>
</dbReference>
<evidence type="ECO:0000256" key="2">
    <source>
        <dbReference type="SAM" id="MobiDB-lite"/>
    </source>
</evidence>
<name>A0AAW1QFG6_9CHLO</name>
<feature type="compositionally biased region" description="Polar residues" evidence="2">
    <location>
        <begin position="7"/>
        <end position="23"/>
    </location>
</feature>
<evidence type="ECO:0000313" key="4">
    <source>
        <dbReference type="Proteomes" id="UP001489004"/>
    </source>
</evidence>
<keyword evidence="1" id="KW-0175">Coiled coil</keyword>
<sequence length="489" mass="54102">MLVGQGQAAQLPSRRQSTSVGFHPTSSARKACLLLQQKAVLHHSSTTVPGGTPLARILTAFNKALAAKKPNPPAIIIDEANKFTSWSTDYPKELDSLLSFFVAVTKQENLTHVLLLTSDYGYVNWLEQGIGKTFYNVQVIGDFPVKEARAFYSTRVPGPVSDEDWEQVYQVCGGNAGLLIRAAKADLQKALTDIITTVRPSVERGLEPSIDAGFTAQQQVLQAMVRENLLAYRPYSTWAIDIHTDAFGPKRKEVVTAPTPAHLHCMRELELPDEPAADTGAGSAFSDPETAAVRKAITDVEGEISDVKTEIDDIKKDLKTAQARSDTQEVQQLRDELRQLRNKESQLREGTLPGQSLLDVALLAWDDEKGVCLDIDNISSEEAVEDLIRNQVARGPLHQQQAAKYRKEHPRATDEMVIRHLLKTKVTASMPGSPKWWAGKLADLKAITATKGMPTMFWTVTADEHSNLRFEEMPAFEDFIDRFDAGLEC</sequence>
<keyword evidence="4" id="KW-1185">Reference proteome</keyword>
<feature type="region of interest" description="Disordered" evidence="2">
    <location>
        <begin position="1"/>
        <end position="23"/>
    </location>
</feature>
<dbReference type="PANTHER" id="PTHR37096:SF1">
    <property type="entry name" value="AAA+ ATPASE DOMAIN-CONTAINING PROTEIN"/>
    <property type="match status" value="1"/>
</dbReference>
<proteinExistence type="predicted"/>
<reference evidence="3 4" key="1">
    <citation type="journal article" date="2024" name="Nat. Commun.">
        <title>Phylogenomics reveals the evolutionary origins of lichenization in chlorophyte algae.</title>
        <authorList>
            <person name="Puginier C."/>
            <person name="Libourel C."/>
            <person name="Otte J."/>
            <person name="Skaloud P."/>
            <person name="Haon M."/>
            <person name="Grisel S."/>
            <person name="Petersen M."/>
            <person name="Berrin J.G."/>
            <person name="Delaux P.M."/>
            <person name="Dal Grande F."/>
            <person name="Keller J."/>
        </authorList>
    </citation>
    <scope>NUCLEOTIDE SEQUENCE [LARGE SCALE GENOMIC DNA]</scope>
    <source>
        <strain evidence="3 4">SAG 2043</strain>
    </source>
</reference>
<evidence type="ECO:0008006" key="5">
    <source>
        <dbReference type="Google" id="ProtNLM"/>
    </source>
</evidence>
<feature type="coiled-coil region" evidence="1">
    <location>
        <begin position="297"/>
        <end position="350"/>
    </location>
</feature>
<dbReference type="InterPro" id="IPR027417">
    <property type="entry name" value="P-loop_NTPase"/>
</dbReference>
<dbReference type="Proteomes" id="UP001489004">
    <property type="component" value="Unassembled WGS sequence"/>
</dbReference>
<dbReference type="AlphaFoldDB" id="A0AAW1QFG6"/>
<accession>A0AAW1QFG6</accession>
<dbReference type="EMBL" id="JALJOR010000003">
    <property type="protein sequence ID" value="KAK9820193.1"/>
    <property type="molecule type" value="Genomic_DNA"/>
</dbReference>
<organism evidence="3 4">
    <name type="scientific">[Myrmecia] bisecta</name>
    <dbReference type="NCBI Taxonomy" id="41462"/>
    <lineage>
        <taxon>Eukaryota</taxon>
        <taxon>Viridiplantae</taxon>
        <taxon>Chlorophyta</taxon>
        <taxon>core chlorophytes</taxon>
        <taxon>Trebouxiophyceae</taxon>
        <taxon>Trebouxiales</taxon>
        <taxon>Trebouxiaceae</taxon>
        <taxon>Myrmecia</taxon>
    </lineage>
</organism>